<dbReference type="CDD" id="cd15482">
    <property type="entry name" value="Sialidase_non-viral"/>
    <property type="match status" value="1"/>
</dbReference>
<reference evidence="1" key="1">
    <citation type="journal article" date="2014" name="Front. Microbiol.">
        <title>High frequency of phylogenetically diverse reductive dehalogenase-homologous genes in deep subseafloor sedimentary metagenomes.</title>
        <authorList>
            <person name="Kawai M."/>
            <person name="Futagami T."/>
            <person name="Toyoda A."/>
            <person name="Takaki Y."/>
            <person name="Nishi S."/>
            <person name="Hori S."/>
            <person name="Arai W."/>
            <person name="Tsubouchi T."/>
            <person name="Morono Y."/>
            <person name="Uchiyama I."/>
            <person name="Ito T."/>
            <person name="Fujiyama A."/>
            <person name="Inagaki F."/>
            <person name="Takami H."/>
        </authorList>
    </citation>
    <scope>NUCLEOTIDE SEQUENCE</scope>
    <source>
        <strain evidence="1">Expedition CK06-06</strain>
    </source>
</reference>
<dbReference type="InterPro" id="IPR015943">
    <property type="entry name" value="WD40/YVTN_repeat-like_dom_sf"/>
</dbReference>
<proteinExistence type="predicted"/>
<dbReference type="EMBL" id="BARV01016770">
    <property type="protein sequence ID" value="GAI30696.1"/>
    <property type="molecule type" value="Genomic_DNA"/>
</dbReference>
<evidence type="ECO:0008006" key="2">
    <source>
        <dbReference type="Google" id="ProtNLM"/>
    </source>
</evidence>
<organism evidence="1">
    <name type="scientific">marine sediment metagenome</name>
    <dbReference type="NCBI Taxonomy" id="412755"/>
    <lineage>
        <taxon>unclassified sequences</taxon>
        <taxon>metagenomes</taxon>
        <taxon>ecological metagenomes</taxon>
    </lineage>
</organism>
<evidence type="ECO:0000313" key="1">
    <source>
        <dbReference type="EMBL" id="GAI30696.1"/>
    </source>
</evidence>
<comment type="caution">
    <text evidence="1">The sequence shown here is derived from an EMBL/GenBank/DDBJ whole genome shotgun (WGS) entry which is preliminary data.</text>
</comment>
<protein>
    <recommendedName>
        <fullName evidence="2">Sortilin N-terminal domain-containing protein</fullName>
    </recommendedName>
</protein>
<dbReference type="SUPFAM" id="SSF110296">
    <property type="entry name" value="Oligoxyloglucan reducing end-specific cellobiohydrolase"/>
    <property type="match status" value="1"/>
</dbReference>
<dbReference type="AlphaFoldDB" id="X1NKE6"/>
<feature type="non-terminal residue" evidence="1">
    <location>
        <position position="287"/>
    </location>
</feature>
<feature type="non-terminal residue" evidence="1">
    <location>
        <position position="1"/>
    </location>
</feature>
<sequence length="287" mass="30855">LWSYSLFPLARNGLVSASPDKLKWSIVDTPCEEGYVVASPSEINAFVLGSDEVFYAIDIAGRKVHKSTDSGVTWEDDLTEALEDEGANLPAWDIAVAPDGPELVAVVTDDRQEVYVSEDGGDSWTNTHVSDAPDWDATLLIADIAISPQYDGTCDIAIGTRDPDGGTNGDVWVIRQVPFVGWEVQELNMDVISVRFSPNYDGDKTLLAIASDIDNTCLCTGVRNTDENTTAVGTMIGNGSYGNPVAAVDVQPENLSILDAVNIVGRCIRTISGIQDAPLLIPPRIIR</sequence>
<accession>X1NKE6</accession>
<name>X1NKE6_9ZZZZ</name>
<dbReference type="Gene3D" id="2.130.10.10">
    <property type="entry name" value="YVTN repeat-like/Quinoprotein amine dehydrogenase"/>
    <property type="match status" value="1"/>
</dbReference>
<gene>
    <name evidence="1" type="ORF">S06H3_28707</name>
</gene>